<dbReference type="Proteomes" id="UP000539175">
    <property type="component" value="Unassembled WGS sequence"/>
</dbReference>
<sequence>MTDLNFEHTAVLYALDQDSVQNLINAGVQDWSLSREQALVQMKAWAADDLFRCYEDGGEPGLYIDVPATMLSLDYLDSRPYTWMEPTERTFQRWNDVWAKQGSVPDAASGKLGGER</sequence>
<dbReference type="RefSeq" id="WP_184800399.1">
    <property type="nucleotide sequence ID" value="NZ_JACIIZ010000005.1"/>
</dbReference>
<proteinExistence type="predicted"/>
<protein>
    <submittedName>
        <fullName evidence="1">Uncharacterized protein</fullName>
    </submittedName>
</protein>
<dbReference type="AlphaFoldDB" id="A0A7X0AX75"/>
<organism evidence="1 2">
    <name type="scientific">Nitrospirillum iridis</name>
    <dbReference type="NCBI Taxonomy" id="765888"/>
    <lineage>
        <taxon>Bacteria</taxon>
        <taxon>Pseudomonadati</taxon>
        <taxon>Pseudomonadota</taxon>
        <taxon>Alphaproteobacteria</taxon>
        <taxon>Rhodospirillales</taxon>
        <taxon>Azospirillaceae</taxon>
        <taxon>Nitrospirillum</taxon>
    </lineage>
</organism>
<name>A0A7X0AX75_9PROT</name>
<evidence type="ECO:0000313" key="2">
    <source>
        <dbReference type="Proteomes" id="UP000539175"/>
    </source>
</evidence>
<evidence type="ECO:0000313" key="1">
    <source>
        <dbReference type="EMBL" id="MBB6251723.1"/>
    </source>
</evidence>
<comment type="caution">
    <text evidence="1">The sequence shown here is derived from an EMBL/GenBank/DDBJ whole genome shotgun (WGS) entry which is preliminary data.</text>
</comment>
<reference evidence="1 2" key="1">
    <citation type="submission" date="2020-08" db="EMBL/GenBank/DDBJ databases">
        <title>Genomic Encyclopedia of Type Strains, Phase IV (KMG-IV): sequencing the most valuable type-strain genomes for metagenomic binning, comparative biology and taxonomic classification.</title>
        <authorList>
            <person name="Goeker M."/>
        </authorList>
    </citation>
    <scope>NUCLEOTIDE SEQUENCE [LARGE SCALE GENOMIC DNA]</scope>
    <source>
        <strain evidence="1 2">DSM 22198</strain>
    </source>
</reference>
<dbReference type="EMBL" id="JACIIZ010000005">
    <property type="protein sequence ID" value="MBB6251723.1"/>
    <property type="molecule type" value="Genomic_DNA"/>
</dbReference>
<accession>A0A7X0AX75</accession>
<keyword evidence="2" id="KW-1185">Reference proteome</keyword>
<gene>
    <name evidence="1" type="ORF">FHS74_002274</name>
</gene>